<reference evidence="3" key="1">
    <citation type="submission" date="2023-06" db="EMBL/GenBank/DDBJ databases">
        <title>Robiginitalea aurantiacus sp. nov. and Algoriphagus sediminis sp. nov., isolated from coastal sediment.</title>
        <authorList>
            <person name="Zhou Z.Y."/>
            <person name="An J."/>
            <person name="Jia Y.W."/>
            <person name="Du Z.J."/>
        </authorList>
    </citation>
    <scope>NUCLEOTIDE SEQUENCE</scope>
    <source>
        <strain evidence="3">C2-7</strain>
    </source>
</reference>
<dbReference type="Proteomes" id="UP001171916">
    <property type="component" value="Unassembled WGS sequence"/>
</dbReference>
<keyword evidence="1" id="KW-0472">Membrane</keyword>
<feature type="transmembrane region" description="Helical" evidence="1">
    <location>
        <begin position="12"/>
        <end position="29"/>
    </location>
</feature>
<name>A0ABT7YCS1_9BACT</name>
<feature type="transmembrane region" description="Helical" evidence="1">
    <location>
        <begin position="35"/>
        <end position="57"/>
    </location>
</feature>
<organism evidence="3 4">
    <name type="scientific">Algoriphagus sediminis</name>
    <dbReference type="NCBI Taxonomy" id="3057113"/>
    <lineage>
        <taxon>Bacteria</taxon>
        <taxon>Pseudomonadati</taxon>
        <taxon>Bacteroidota</taxon>
        <taxon>Cytophagia</taxon>
        <taxon>Cytophagales</taxon>
        <taxon>Cyclobacteriaceae</taxon>
        <taxon>Algoriphagus</taxon>
    </lineage>
</organism>
<comment type="caution">
    <text evidence="3">The sequence shown here is derived from an EMBL/GenBank/DDBJ whole genome shotgun (WGS) entry which is preliminary data.</text>
</comment>
<gene>
    <name evidence="3" type="ORF">QVH07_09160</name>
</gene>
<accession>A0ABT7YCS1</accession>
<sequence length="68" mass="7321">MKKNMGSADRIIRVIITAIVSVLYFTGTISGTLGIILLVLAGVFVLTSLISFCPLYAPFGIKTCKIKE</sequence>
<dbReference type="Pfam" id="PF11127">
    <property type="entry name" value="YgaP-like_TM"/>
    <property type="match status" value="1"/>
</dbReference>
<keyword evidence="1" id="KW-0812">Transmembrane</keyword>
<feature type="domain" description="Inner membrane protein YgaP-like transmembrane" evidence="2">
    <location>
        <begin position="1"/>
        <end position="66"/>
    </location>
</feature>
<dbReference type="RefSeq" id="WP_289999866.1">
    <property type="nucleotide sequence ID" value="NZ_JAUEPH010000003.1"/>
</dbReference>
<protein>
    <submittedName>
        <fullName evidence="3">DUF2892 domain-containing protein</fullName>
    </submittedName>
</protein>
<evidence type="ECO:0000259" key="2">
    <source>
        <dbReference type="Pfam" id="PF11127"/>
    </source>
</evidence>
<evidence type="ECO:0000313" key="3">
    <source>
        <dbReference type="EMBL" id="MDN3204318.1"/>
    </source>
</evidence>
<keyword evidence="4" id="KW-1185">Reference proteome</keyword>
<evidence type="ECO:0000256" key="1">
    <source>
        <dbReference type="SAM" id="Phobius"/>
    </source>
</evidence>
<keyword evidence="1" id="KW-1133">Transmembrane helix</keyword>
<dbReference type="InterPro" id="IPR021309">
    <property type="entry name" value="YgaP-like_TM"/>
</dbReference>
<evidence type="ECO:0000313" key="4">
    <source>
        <dbReference type="Proteomes" id="UP001171916"/>
    </source>
</evidence>
<proteinExistence type="predicted"/>
<dbReference type="EMBL" id="JAUEPH010000003">
    <property type="protein sequence ID" value="MDN3204318.1"/>
    <property type="molecule type" value="Genomic_DNA"/>
</dbReference>